<dbReference type="RefSeq" id="WP_177011239.1">
    <property type="nucleotide sequence ID" value="NZ_JACARV010000107.1"/>
</dbReference>
<dbReference type="InterPro" id="IPR001853">
    <property type="entry name" value="DSBA-like_thioredoxin_dom"/>
</dbReference>
<keyword evidence="3" id="KW-1015">Disulfide bond</keyword>
<proteinExistence type="predicted"/>
<evidence type="ECO:0000313" key="7">
    <source>
        <dbReference type="Proteomes" id="UP000542695"/>
    </source>
</evidence>
<reference evidence="6 7" key="1">
    <citation type="submission" date="2020-04" db="EMBL/GenBank/DDBJ databases">
        <title>Molecular characterization of pseudomonads from Agaricus bisporus reveal novel blotch 2 pathogens in Western Europe.</title>
        <authorList>
            <person name="Taparia T."/>
            <person name="Krijger M."/>
            <person name="Haynes E."/>
            <person name="Elpinstone J.G."/>
            <person name="Noble R."/>
            <person name="Van Der Wolf J."/>
        </authorList>
    </citation>
    <scope>NUCLEOTIDE SEQUENCE [LARGE SCALE GENOMIC DNA]</scope>
    <source>
        <strain evidence="6 7">P7765</strain>
    </source>
</reference>
<dbReference type="GO" id="GO:0016491">
    <property type="term" value="F:oxidoreductase activity"/>
    <property type="evidence" value="ECO:0007669"/>
    <property type="project" value="UniProtKB-KW"/>
</dbReference>
<keyword evidence="2" id="KW-0560">Oxidoreductase</keyword>
<keyword evidence="4" id="KW-0676">Redox-active center</keyword>
<evidence type="ECO:0000313" key="6">
    <source>
        <dbReference type="EMBL" id="NWC83879.1"/>
    </source>
</evidence>
<dbReference type="SUPFAM" id="SSF52833">
    <property type="entry name" value="Thioredoxin-like"/>
    <property type="match status" value="1"/>
</dbReference>
<dbReference type="Proteomes" id="UP000542695">
    <property type="component" value="Unassembled WGS sequence"/>
</dbReference>
<gene>
    <name evidence="6" type="ORF">HX798_26860</name>
</gene>
<dbReference type="PANTHER" id="PTHR13887:SF14">
    <property type="entry name" value="DISULFIDE BOND FORMATION PROTEIN D"/>
    <property type="match status" value="1"/>
</dbReference>
<comment type="caution">
    <text evidence="6">The sequence shown here is derived from an EMBL/GenBank/DDBJ whole genome shotgun (WGS) entry which is preliminary data.</text>
</comment>
<dbReference type="AlphaFoldDB" id="A0A7Y7ZHK9"/>
<dbReference type="PANTHER" id="PTHR13887">
    <property type="entry name" value="GLUTATHIONE S-TRANSFERASE KAPPA"/>
    <property type="match status" value="1"/>
</dbReference>
<accession>A0A7Y7ZHK9</accession>
<evidence type="ECO:0000256" key="1">
    <source>
        <dbReference type="ARBA" id="ARBA00022729"/>
    </source>
</evidence>
<evidence type="ECO:0000256" key="2">
    <source>
        <dbReference type="ARBA" id="ARBA00023002"/>
    </source>
</evidence>
<organism evidence="6 7">
    <name type="scientific">Pseudomonas putida</name>
    <name type="common">Arthrobacter siderocapsulatus</name>
    <dbReference type="NCBI Taxonomy" id="303"/>
    <lineage>
        <taxon>Bacteria</taxon>
        <taxon>Pseudomonadati</taxon>
        <taxon>Pseudomonadota</taxon>
        <taxon>Gammaproteobacteria</taxon>
        <taxon>Pseudomonadales</taxon>
        <taxon>Pseudomonadaceae</taxon>
        <taxon>Pseudomonas</taxon>
    </lineage>
</organism>
<evidence type="ECO:0000256" key="3">
    <source>
        <dbReference type="ARBA" id="ARBA00023157"/>
    </source>
</evidence>
<feature type="domain" description="DSBA-like thioredoxin" evidence="5">
    <location>
        <begin position="107"/>
        <end position="259"/>
    </location>
</feature>
<protein>
    <submittedName>
        <fullName evidence="6">DsbA family protein</fullName>
    </submittedName>
</protein>
<evidence type="ECO:0000256" key="4">
    <source>
        <dbReference type="ARBA" id="ARBA00023284"/>
    </source>
</evidence>
<dbReference type="EMBL" id="JACARV010000107">
    <property type="protein sequence ID" value="NWC83879.1"/>
    <property type="molecule type" value="Genomic_DNA"/>
</dbReference>
<keyword evidence="1" id="KW-0732">Signal</keyword>
<name>A0A7Y7ZHK9_PSEPU</name>
<dbReference type="Pfam" id="PF01323">
    <property type="entry name" value="DSBA"/>
    <property type="match status" value="1"/>
</dbReference>
<evidence type="ECO:0000259" key="5">
    <source>
        <dbReference type="Pfam" id="PF01323"/>
    </source>
</evidence>
<sequence>MQSHTLCSSPLPRNVGPQMKQFIKVHGVAILASVAISQAMTFSGLKYYASSDSFNGAIGAAVNEAVAAKDKAQIDEYRAARFAEFKEAPETVPGNARVYGSLTARFTLAEFSDLECPYCKGLQGTLKEIVDRSNGAVNWQFRHMPLSFHNPAATTEAHAAECYADQFGNRGFWVLLDEIFLKSGGNGAGVADLDETVRKLGADMPKYKECMASNRYKQHIDDQAKLGGKLGATGTPATVLIDNVSDQKEFISGNRPTKTYIDSMKQMLAASQVKDAQKRAKANGEEVDPGKVVANQLLGSPAAAAGVVEAPAQEAQVE</sequence>
<dbReference type="Gene3D" id="3.40.30.10">
    <property type="entry name" value="Glutaredoxin"/>
    <property type="match status" value="1"/>
</dbReference>
<dbReference type="InterPro" id="IPR036249">
    <property type="entry name" value="Thioredoxin-like_sf"/>
</dbReference>